<protein>
    <submittedName>
        <fullName evidence="2">Uncharacterized protein</fullName>
    </submittedName>
</protein>
<evidence type="ECO:0000256" key="1">
    <source>
        <dbReference type="SAM" id="MobiDB-lite"/>
    </source>
</evidence>
<feature type="compositionally biased region" description="Polar residues" evidence="1">
    <location>
        <begin position="1"/>
        <end position="45"/>
    </location>
</feature>
<evidence type="ECO:0000313" key="3">
    <source>
        <dbReference type="Proteomes" id="UP000039865"/>
    </source>
</evidence>
<evidence type="ECO:0000313" key="2">
    <source>
        <dbReference type="EMBL" id="CDW77124.1"/>
    </source>
</evidence>
<reference evidence="2 3" key="1">
    <citation type="submission" date="2014-06" db="EMBL/GenBank/DDBJ databases">
        <authorList>
            <person name="Swart Estienne"/>
        </authorList>
    </citation>
    <scope>NUCLEOTIDE SEQUENCE [LARGE SCALE GENOMIC DNA]</scope>
    <source>
        <strain evidence="2 3">130c</strain>
    </source>
</reference>
<feature type="compositionally biased region" description="Polar residues" evidence="1">
    <location>
        <begin position="409"/>
        <end position="422"/>
    </location>
</feature>
<dbReference type="EMBL" id="CCKQ01005858">
    <property type="protein sequence ID" value="CDW77124.1"/>
    <property type="molecule type" value="Genomic_DNA"/>
</dbReference>
<dbReference type="AlphaFoldDB" id="A0A078A5F4"/>
<proteinExistence type="predicted"/>
<name>A0A078A5F4_STYLE</name>
<organism evidence="2 3">
    <name type="scientific">Stylonychia lemnae</name>
    <name type="common">Ciliate</name>
    <dbReference type="NCBI Taxonomy" id="5949"/>
    <lineage>
        <taxon>Eukaryota</taxon>
        <taxon>Sar</taxon>
        <taxon>Alveolata</taxon>
        <taxon>Ciliophora</taxon>
        <taxon>Intramacronucleata</taxon>
        <taxon>Spirotrichea</taxon>
        <taxon>Stichotrichia</taxon>
        <taxon>Sporadotrichida</taxon>
        <taxon>Oxytrichidae</taxon>
        <taxon>Stylonychinae</taxon>
        <taxon>Stylonychia</taxon>
    </lineage>
</organism>
<feature type="compositionally biased region" description="Basic and acidic residues" evidence="1">
    <location>
        <begin position="396"/>
        <end position="408"/>
    </location>
</feature>
<feature type="region of interest" description="Disordered" evidence="1">
    <location>
        <begin position="1"/>
        <end position="91"/>
    </location>
</feature>
<accession>A0A078A5F4</accession>
<feature type="region of interest" description="Disordered" evidence="1">
    <location>
        <begin position="382"/>
        <end position="422"/>
    </location>
</feature>
<keyword evidence="3" id="KW-1185">Reference proteome</keyword>
<gene>
    <name evidence="2" type="primary">Contig7882.g8414</name>
    <name evidence="2" type="ORF">STYLEM_6093</name>
</gene>
<feature type="compositionally biased region" description="Low complexity" evidence="1">
    <location>
        <begin position="46"/>
        <end position="81"/>
    </location>
</feature>
<dbReference type="InParanoid" id="A0A078A5F4"/>
<sequence length="518" mass="59710">MQRPKQTISPQRTNMTFQGSNSSTVSLTKNRSSQGLQSYYQSPSFNQNNRISTISSSSQSPLSKAQQQQQANNQQENNNRQRLPKTRPQEAFYKRINDVEKKAKTLDQEREEQLDQFDLNDFFKDPKMEPQSAKEPVFQRQVSSFNDNLSSNSMDNSRYGNQSNHLNRLPQLPREALDINENEIKYLTNFITGDKGQGGQGESFEQNGFFNYNLSDNKKSNKIDEQPVYIAPESALNDEILNFYGISRNNKDPMDGVNKSYRGLISKNNQFKAIIDDQFERLDSRGKRIKIRRVHVHQEVMGEIGYPFSTMNFHPLTYITQHELKARANSLAYAKYKLVKRENAKKAAKRKLLLIMCIVKCKSFVNKLKARVQIRRAEKKKIEEEQRRKENRRKNIKEQQRLMERSSIADETQSSRNTEQVSGLMLSESNGSLLRFGSALNTSSNFGILKNEQKRTESVNFQRAETVNVNEAVSSQISTGILSPSFTRQNIRPPSTSTSNTIERDEYLKSKITVEKFD</sequence>
<dbReference type="Proteomes" id="UP000039865">
    <property type="component" value="Unassembled WGS sequence"/>
</dbReference>